<accession>A0ACD3B8H0</accession>
<protein>
    <submittedName>
        <fullName evidence="1">Cytochrome P450</fullName>
    </submittedName>
</protein>
<reference evidence="1 2" key="1">
    <citation type="journal article" date="2019" name="Nat. Ecol. Evol.">
        <title>Megaphylogeny resolves global patterns of mushroom evolution.</title>
        <authorList>
            <person name="Varga T."/>
            <person name="Krizsan K."/>
            <person name="Foldi C."/>
            <person name="Dima B."/>
            <person name="Sanchez-Garcia M."/>
            <person name="Sanchez-Ramirez S."/>
            <person name="Szollosi G.J."/>
            <person name="Szarkandi J.G."/>
            <person name="Papp V."/>
            <person name="Albert L."/>
            <person name="Andreopoulos W."/>
            <person name="Angelini C."/>
            <person name="Antonin V."/>
            <person name="Barry K.W."/>
            <person name="Bougher N.L."/>
            <person name="Buchanan P."/>
            <person name="Buyck B."/>
            <person name="Bense V."/>
            <person name="Catcheside P."/>
            <person name="Chovatia M."/>
            <person name="Cooper J."/>
            <person name="Damon W."/>
            <person name="Desjardin D."/>
            <person name="Finy P."/>
            <person name="Geml J."/>
            <person name="Haridas S."/>
            <person name="Hughes K."/>
            <person name="Justo A."/>
            <person name="Karasinski D."/>
            <person name="Kautmanova I."/>
            <person name="Kiss B."/>
            <person name="Kocsube S."/>
            <person name="Kotiranta H."/>
            <person name="LaButti K.M."/>
            <person name="Lechner B.E."/>
            <person name="Liimatainen K."/>
            <person name="Lipzen A."/>
            <person name="Lukacs Z."/>
            <person name="Mihaltcheva S."/>
            <person name="Morgado L.N."/>
            <person name="Niskanen T."/>
            <person name="Noordeloos M.E."/>
            <person name="Ohm R.A."/>
            <person name="Ortiz-Santana B."/>
            <person name="Ovrebo C."/>
            <person name="Racz N."/>
            <person name="Riley R."/>
            <person name="Savchenko A."/>
            <person name="Shiryaev A."/>
            <person name="Soop K."/>
            <person name="Spirin V."/>
            <person name="Szebenyi C."/>
            <person name="Tomsovsky M."/>
            <person name="Tulloss R.E."/>
            <person name="Uehling J."/>
            <person name="Grigoriev I.V."/>
            <person name="Vagvolgyi C."/>
            <person name="Papp T."/>
            <person name="Martin F.M."/>
            <person name="Miettinen O."/>
            <person name="Hibbett D.S."/>
            <person name="Nagy L.G."/>
        </authorList>
    </citation>
    <scope>NUCLEOTIDE SEQUENCE [LARGE SCALE GENOMIC DNA]</scope>
    <source>
        <strain evidence="1 2">NL-1719</strain>
    </source>
</reference>
<keyword evidence="2" id="KW-1185">Reference proteome</keyword>
<sequence>MTGYLSVLIAILLLSLVFVLISRQRTPQHLRPPGPRPLPLFGNAFHIPKSRGWLAFIKWEKVYQSSLLFASAFGQSILVINSLEHATEFLENRAQTTSGRPMLPLIKMIGWEEQTPVMQYGERWRKHRKVLHQHLRKEVLDRYDSVMMQKSHELLCKLANTPVQFMDHCRVYSAAVIMDILYGYDLASNDDHWFLRAKRVIDTSSLVLAPGAFAVNNFPFLRHIPRWFPGAGFHDFASQLRDFTMEMRDLPYDFAKGSFLKGIGRASLVGTWLQEEAIGREDEMFYRDLAVGAFGAGFDTTSSSLTALIHALVLHPKVQQKAQEQITQVIGSRRLPNLQDRRHLPFLEAIYREVLRWRPPLPLGFPHQTTKDDIYNRYHIPEGTVVLANIWAMTRDESIYTDPEEFRPERYLCSDGSLNDDDRVLAYGFGRRICPGKFLASESFWLAMAQMIATFEFSKPKDQNGDDVELEVHYTDEVLR</sequence>
<name>A0ACD3B8H0_9AGAR</name>
<proteinExistence type="predicted"/>
<evidence type="ECO:0000313" key="1">
    <source>
        <dbReference type="EMBL" id="TFK74304.1"/>
    </source>
</evidence>
<organism evidence="1 2">
    <name type="scientific">Pluteus cervinus</name>
    <dbReference type="NCBI Taxonomy" id="181527"/>
    <lineage>
        <taxon>Eukaryota</taxon>
        <taxon>Fungi</taxon>
        <taxon>Dikarya</taxon>
        <taxon>Basidiomycota</taxon>
        <taxon>Agaricomycotina</taxon>
        <taxon>Agaricomycetes</taxon>
        <taxon>Agaricomycetidae</taxon>
        <taxon>Agaricales</taxon>
        <taxon>Pluteineae</taxon>
        <taxon>Pluteaceae</taxon>
        <taxon>Pluteus</taxon>
    </lineage>
</organism>
<gene>
    <name evidence="1" type="ORF">BDN72DRAFT_893280</name>
</gene>
<dbReference type="Proteomes" id="UP000308600">
    <property type="component" value="Unassembled WGS sequence"/>
</dbReference>
<evidence type="ECO:0000313" key="2">
    <source>
        <dbReference type="Proteomes" id="UP000308600"/>
    </source>
</evidence>
<dbReference type="EMBL" id="ML208269">
    <property type="protein sequence ID" value="TFK74304.1"/>
    <property type="molecule type" value="Genomic_DNA"/>
</dbReference>